<dbReference type="CDD" id="cd05117">
    <property type="entry name" value="STKc_CAMK"/>
    <property type="match status" value="1"/>
</dbReference>
<feature type="compositionally biased region" description="Basic and acidic residues" evidence="9">
    <location>
        <begin position="1059"/>
        <end position="1074"/>
    </location>
</feature>
<dbReference type="Pfam" id="PF00069">
    <property type="entry name" value="Pkinase"/>
    <property type="match status" value="1"/>
</dbReference>
<feature type="domain" description="EF-hand" evidence="11">
    <location>
        <begin position="744"/>
        <end position="779"/>
    </location>
</feature>
<dbReference type="EMBL" id="CAJNNV010005459">
    <property type="protein sequence ID" value="CAE8592095.1"/>
    <property type="molecule type" value="Genomic_DNA"/>
</dbReference>
<keyword evidence="4" id="KW-0808">Transferase</keyword>
<dbReference type="InterPro" id="IPR050205">
    <property type="entry name" value="CDPK_Ser/Thr_kinases"/>
</dbReference>
<evidence type="ECO:0000259" key="11">
    <source>
        <dbReference type="PROSITE" id="PS50222"/>
    </source>
</evidence>
<keyword evidence="6" id="KW-0418">Kinase</keyword>
<feature type="region of interest" description="Disordered" evidence="9">
    <location>
        <begin position="976"/>
        <end position="1009"/>
    </location>
</feature>
<feature type="compositionally biased region" description="Basic and acidic residues" evidence="9">
    <location>
        <begin position="381"/>
        <end position="394"/>
    </location>
</feature>
<dbReference type="PROSITE" id="PS50011">
    <property type="entry name" value="PROTEIN_KINASE_DOM"/>
    <property type="match status" value="1"/>
</dbReference>
<feature type="domain" description="Protein kinase" evidence="10">
    <location>
        <begin position="425"/>
        <end position="683"/>
    </location>
</feature>
<dbReference type="OrthoDB" id="441666at2759"/>
<evidence type="ECO:0000256" key="7">
    <source>
        <dbReference type="ARBA" id="ARBA00022840"/>
    </source>
</evidence>
<feature type="compositionally biased region" description="Low complexity" evidence="9">
    <location>
        <begin position="129"/>
        <end position="146"/>
    </location>
</feature>
<dbReference type="InterPro" id="IPR002048">
    <property type="entry name" value="EF_hand_dom"/>
</dbReference>
<feature type="compositionally biased region" description="Polar residues" evidence="9">
    <location>
        <begin position="911"/>
        <end position="921"/>
    </location>
</feature>
<evidence type="ECO:0000313" key="13">
    <source>
        <dbReference type="Proteomes" id="UP000654075"/>
    </source>
</evidence>
<evidence type="ECO:0000256" key="6">
    <source>
        <dbReference type="ARBA" id="ARBA00022777"/>
    </source>
</evidence>
<evidence type="ECO:0000313" key="12">
    <source>
        <dbReference type="EMBL" id="CAE8592095.1"/>
    </source>
</evidence>
<feature type="region of interest" description="Disordered" evidence="9">
    <location>
        <begin position="903"/>
        <end position="939"/>
    </location>
</feature>
<dbReference type="AlphaFoldDB" id="A0A813DZZ0"/>
<dbReference type="InterPro" id="IPR000719">
    <property type="entry name" value="Prot_kinase_dom"/>
</dbReference>
<feature type="compositionally biased region" description="Low complexity" evidence="9">
    <location>
        <begin position="922"/>
        <end position="939"/>
    </location>
</feature>
<comment type="caution">
    <text evidence="12">The sequence shown here is derived from an EMBL/GenBank/DDBJ whole genome shotgun (WGS) entry which is preliminary data.</text>
</comment>
<proteinExistence type="inferred from homology"/>
<feature type="region of interest" description="Disordered" evidence="9">
    <location>
        <begin position="797"/>
        <end position="820"/>
    </location>
</feature>
<dbReference type="PROSITE" id="PS50222">
    <property type="entry name" value="EF_HAND_2"/>
    <property type="match status" value="2"/>
</dbReference>
<keyword evidence="5" id="KW-0547">Nucleotide-binding</keyword>
<dbReference type="SMART" id="SM00054">
    <property type="entry name" value="EFh"/>
    <property type="match status" value="2"/>
</dbReference>
<accession>A0A813DZZ0</accession>
<evidence type="ECO:0000259" key="10">
    <source>
        <dbReference type="PROSITE" id="PS50011"/>
    </source>
</evidence>
<dbReference type="InterPro" id="IPR011009">
    <property type="entry name" value="Kinase-like_dom_sf"/>
</dbReference>
<evidence type="ECO:0000256" key="9">
    <source>
        <dbReference type="SAM" id="MobiDB-lite"/>
    </source>
</evidence>
<protein>
    <recommendedName>
        <fullName evidence="14">Non-specific serine/threonine protein kinase</fullName>
    </recommendedName>
</protein>
<gene>
    <name evidence="12" type="ORF">PGLA1383_LOCUS10753</name>
</gene>
<feature type="compositionally biased region" description="Low complexity" evidence="9">
    <location>
        <begin position="358"/>
        <end position="380"/>
    </location>
</feature>
<feature type="region of interest" description="Disordered" evidence="9">
    <location>
        <begin position="229"/>
        <end position="251"/>
    </location>
</feature>
<comment type="similarity">
    <text evidence="8">Belongs to the protein kinase superfamily. Ser/Thr protein kinase family. CDPK subfamily.</text>
</comment>
<evidence type="ECO:0000256" key="3">
    <source>
        <dbReference type="ARBA" id="ARBA00022527"/>
    </source>
</evidence>
<comment type="subunit">
    <text evidence="2">Monomer.</text>
</comment>
<dbReference type="Proteomes" id="UP000654075">
    <property type="component" value="Unassembled WGS sequence"/>
</dbReference>
<feature type="region of interest" description="Disordered" evidence="9">
    <location>
        <begin position="1030"/>
        <end position="1130"/>
    </location>
</feature>
<dbReference type="SUPFAM" id="SSF47473">
    <property type="entry name" value="EF-hand"/>
    <property type="match status" value="1"/>
</dbReference>
<keyword evidence="3" id="KW-0723">Serine/threonine-protein kinase</keyword>
<feature type="compositionally biased region" description="Acidic residues" evidence="9">
    <location>
        <begin position="1075"/>
        <end position="1092"/>
    </location>
</feature>
<dbReference type="FunFam" id="1.10.510.10:FF:000571">
    <property type="entry name" value="Maternal embryonic leucine zipper kinase"/>
    <property type="match status" value="1"/>
</dbReference>
<keyword evidence="13" id="KW-1185">Reference proteome</keyword>
<evidence type="ECO:0000256" key="8">
    <source>
        <dbReference type="ARBA" id="ARBA00024334"/>
    </source>
</evidence>
<dbReference type="SMART" id="SM00220">
    <property type="entry name" value="S_TKc"/>
    <property type="match status" value="1"/>
</dbReference>
<dbReference type="Gene3D" id="3.30.710.10">
    <property type="entry name" value="Potassium Channel Kv1.1, Chain A"/>
    <property type="match status" value="1"/>
</dbReference>
<evidence type="ECO:0008006" key="14">
    <source>
        <dbReference type="Google" id="ProtNLM"/>
    </source>
</evidence>
<reference evidence="12" key="1">
    <citation type="submission" date="2021-02" db="EMBL/GenBank/DDBJ databases">
        <authorList>
            <person name="Dougan E. K."/>
            <person name="Rhodes N."/>
            <person name="Thang M."/>
            <person name="Chan C."/>
        </authorList>
    </citation>
    <scope>NUCLEOTIDE SEQUENCE</scope>
</reference>
<dbReference type="PANTHER" id="PTHR24349">
    <property type="entry name" value="SERINE/THREONINE-PROTEIN KINASE"/>
    <property type="match status" value="1"/>
</dbReference>
<dbReference type="Gene3D" id="1.10.238.10">
    <property type="entry name" value="EF-hand"/>
    <property type="match status" value="1"/>
</dbReference>
<evidence type="ECO:0000256" key="1">
    <source>
        <dbReference type="ARBA" id="ARBA00001946"/>
    </source>
</evidence>
<name>A0A813DZZ0_POLGL</name>
<dbReference type="Gene3D" id="3.30.200.20">
    <property type="entry name" value="Phosphorylase Kinase, domain 1"/>
    <property type="match status" value="1"/>
</dbReference>
<dbReference type="Gene3D" id="1.10.510.10">
    <property type="entry name" value="Transferase(Phosphotransferase) domain 1"/>
    <property type="match status" value="1"/>
</dbReference>
<dbReference type="GO" id="GO:0005509">
    <property type="term" value="F:calcium ion binding"/>
    <property type="evidence" value="ECO:0007669"/>
    <property type="project" value="InterPro"/>
</dbReference>
<evidence type="ECO:0000256" key="5">
    <source>
        <dbReference type="ARBA" id="ARBA00022741"/>
    </source>
</evidence>
<dbReference type="InterPro" id="IPR011992">
    <property type="entry name" value="EF-hand-dom_pair"/>
</dbReference>
<feature type="compositionally biased region" description="Basic and acidic residues" evidence="9">
    <location>
        <begin position="1109"/>
        <end position="1124"/>
    </location>
</feature>
<sequence length="1279" mass="139444">MDSSGQDPGVEGLRAGAGESGFIDRSYSNLLLPQSHAHSMWRSIAEEFRSLLVPDFVDIVFKVRGQPGQPVAFLAAHRSLVAAAWPLLRDDLSKTQTLPSRDLRASALSWVETLATSRTTSQSLEPNLAGSPRRGGAAEAASSSADGGSGNTDESPRRYESATAGILDVSQRMWGSSSIMKALLNHLYSRPVITTERELPVLRVAALSLGFSDLARSCEDIRPISRVVASRPGTPDAEPFSQVPATSSGASPEITSQLAVPIPHKLDRAASAPSAVTAARRGNNASTSAERLISGEISSETPDASDQCKMQYKVPSGLSGLPYTSDSYDSGEGRALPMAKPRGERSFTSDKATREATRSVAAGGSTSSTAAADRATSGPGAEREAGGREQKEGVRRILSEIKRSMAESSRIIADQTFQQCYEMVPGERGILGEGINGPVRMAIHRKTGREVAVKKISCLNLSEQRRQMLVSEVRIFLQVSHRNIVQLLEVYESEVDQAVLLVMELCTGKELFERLAERRWYSEFDAARVSRQMLDAVSYLHSQNICHRDLKLENWLYENPHPEAKLKLCDFGFGQIVEPHMKLTAALGSLFYVAPEVLEGSYGLPCDMWSVGVICYMLLSGVPPFDGKTDADVTAKIRQGRFASTGKRWEGLSETANHFVRSLLRKDPYERLTAAEASQHAWLKMESQPKTSWPKGSPDAELELPIDRGVIRDMWKFAQNNAITRAALGMLGKLNSTSGGGREEDVVLLDQRFKSYDENNTGKISAALFIQVLKETMNLQISTAEEKQFFERIAGTLPGTDAEQSGDAPTPAQNKGRRRREVNYREFIELTKARRMANNTAAIREAFRAFDERGDGYIREGDMHELLGDEFKTTIDNYVDVNGKDVIDYNRFANVVSMEMAMKDDQEKTEASNSRPDLQQASSSSIVDPSSNSATAAVDGKSAGAAAPAVSSPSASSAHSTVRNFVDVDVAELPESAADAGSRPAASPVSAGSAHCEARISSGSDPEEAEALVAASRPGWGVMVVRKESGNAPSAGSADEYAPSVGVASSQEESAALAKADEEKEKADGDRTDAQSEEEEDCDADAQSDEEQLVNVKDHDGASGATENDTDKPDEKSRRDEKLALKPPRNHAAASFSLSLAGSSEYDDSWSGVNRVLSMPSDVYHIKQLPGFHSRTLKPFYAARPVSNVVMGLIRGTSLYAKQSVRAKLATIIHTTCGWFFIMPNPKYHREVDSRKGLLSRETGKFRFVAWWIHPRFVPQLRQWFERLTCDDSEQDLEE</sequence>
<dbReference type="GO" id="GO:0005524">
    <property type="term" value="F:ATP binding"/>
    <property type="evidence" value="ECO:0007669"/>
    <property type="project" value="UniProtKB-KW"/>
</dbReference>
<dbReference type="GO" id="GO:0004674">
    <property type="term" value="F:protein serine/threonine kinase activity"/>
    <property type="evidence" value="ECO:0007669"/>
    <property type="project" value="UniProtKB-KW"/>
</dbReference>
<comment type="cofactor">
    <cofactor evidence="1">
        <name>Mg(2+)</name>
        <dbReference type="ChEBI" id="CHEBI:18420"/>
    </cofactor>
</comment>
<feature type="compositionally biased region" description="Basic and acidic residues" evidence="9">
    <location>
        <begin position="341"/>
        <end position="357"/>
    </location>
</feature>
<feature type="domain" description="EF-hand" evidence="11">
    <location>
        <begin position="838"/>
        <end position="873"/>
    </location>
</feature>
<evidence type="ECO:0000256" key="2">
    <source>
        <dbReference type="ARBA" id="ARBA00011245"/>
    </source>
</evidence>
<dbReference type="SUPFAM" id="SSF56112">
    <property type="entry name" value="Protein kinase-like (PK-like)"/>
    <property type="match status" value="1"/>
</dbReference>
<organism evidence="12 13">
    <name type="scientific">Polarella glacialis</name>
    <name type="common">Dinoflagellate</name>
    <dbReference type="NCBI Taxonomy" id="89957"/>
    <lineage>
        <taxon>Eukaryota</taxon>
        <taxon>Sar</taxon>
        <taxon>Alveolata</taxon>
        <taxon>Dinophyceae</taxon>
        <taxon>Suessiales</taxon>
        <taxon>Suessiaceae</taxon>
        <taxon>Polarella</taxon>
    </lineage>
</organism>
<feature type="region of interest" description="Disordered" evidence="9">
    <location>
        <begin position="274"/>
        <end position="394"/>
    </location>
</feature>
<feature type="region of interest" description="Disordered" evidence="9">
    <location>
        <begin position="121"/>
        <end position="158"/>
    </location>
</feature>
<dbReference type="InterPro" id="IPR011333">
    <property type="entry name" value="SKP1/BTB/POZ_sf"/>
</dbReference>
<evidence type="ECO:0000256" key="4">
    <source>
        <dbReference type="ARBA" id="ARBA00022679"/>
    </source>
</evidence>
<keyword evidence="7" id="KW-0067">ATP-binding</keyword>